<feature type="compositionally biased region" description="Polar residues" evidence="1">
    <location>
        <begin position="104"/>
        <end position="119"/>
    </location>
</feature>
<dbReference type="Proteomes" id="UP000799324">
    <property type="component" value="Unassembled WGS sequence"/>
</dbReference>
<feature type="compositionally biased region" description="Polar residues" evidence="1">
    <location>
        <begin position="158"/>
        <end position="173"/>
    </location>
</feature>
<dbReference type="EMBL" id="MU004288">
    <property type="protein sequence ID" value="KAF2662960.1"/>
    <property type="molecule type" value="Genomic_DNA"/>
</dbReference>
<feature type="compositionally biased region" description="Basic and acidic residues" evidence="1">
    <location>
        <begin position="175"/>
        <end position="184"/>
    </location>
</feature>
<organism evidence="2 3">
    <name type="scientific">Lophiostoma macrostomum CBS 122681</name>
    <dbReference type="NCBI Taxonomy" id="1314788"/>
    <lineage>
        <taxon>Eukaryota</taxon>
        <taxon>Fungi</taxon>
        <taxon>Dikarya</taxon>
        <taxon>Ascomycota</taxon>
        <taxon>Pezizomycotina</taxon>
        <taxon>Dothideomycetes</taxon>
        <taxon>Pleosporomycetidae</taxon>
        <taxon>Pleosporales</taxon>
        <taxon>Lophiostomataceae</taxon>
        <taxon>Lophiostoma</taxon>
    </lineage>
</organism>
<evidence type="ECO:0000256" key="1">
    <source>
        <dbReference type="SAM" id="MobiDB-lite"/>
    </source>
</evidence>
<feature type="compositionally biased region" description="Polar residues" evidence="1">
    <location>
        <begin position="45"/>
        <end position="57"/>
    </location>
</feature>
<dbReference type="AlphaFoldDB" id="A0A6A6TT62"/>
<feature type="compositionally biased region" description="Basic and acidic residues" evidence="1">
    <location>
        <begin position="13"/>
        <end position="23"/>
    </location>
</feature>
<gene>
    <name evidence="2" type="ORF">K491DRAFT_709612</name>
</gene>
<evidence type="ECO:0000313" key="3">
    <source>
        <dbReference type="Proteomes" id="UP000799324"/>
    </source>
</evidence>
<name>A0A6A6TT62_9PLEO</name>
<evidence type="ECO:0000313" key="2">
    <source>
        <dbReference type="EMBL" id="KAF2662960.1"/>
    </source>
</evidence>
<proteinExistence type="predicted"/>
<protein>
    <submittedName>
        <fullName evidence="2">Uncharacterized protein</fullName>
    </submittedName>
</protein>
<keyword evidence="3" id="KW-1185">Reference proteome</keyword>
<sequence length="184" mass="20365">MNDKAKSVNSRAVDVHDRVRVNDETSADQQQSTREDWVEGVIQKILQQQESGDWNSLQDERRRNAGKHTRNYVTRAKDYDTGTTRNSGRGTGERIVPPPMARAVSQSISSEGGCNSTQPAHAGQEGQYTSRPGSRPAAIRNTDTIHEDNIQEKGYHTAQKSQDSVLSGSQPECQNKGDVEEGRD</sequence>
<feature type="compositionally biased region" description="Basic and acidic residues" evidence="1">
    <location>
        <begin position="143"/>
        <end position="155"/>
    </location>
</feature>
<reference evidence="2" key="1">
    <citation type="journal article" date="2020" name="Stud. Mycol.">
        <title>101 Dothideomycetes genomes: a test case for predicting lifestyles and emergence of pathogens.</title>
        <authorList>
            <person name="Haridas S."/>
            <person name="Albert R."/>
            <person name="Binder M."/>
            <person name="Bloem J."/>
            <person name="Labutti K."/>
            <person name="Salamov A."/>
            <person name="Andreopoulos B."/>
            <person name="Baker S."/>
            <person name="Barry K."/>
            <person name="Bills G."/>
            <person name="Bluhm B."/>
            <person name="Cannon C."/>
            <person name="Castanera R."/>
            <person name="Culley D."/>
            <person name="Daum C."/>
            <person name="Ezra D."/>
            <person name="Gonzalez J."/>
            <person name="Henrissat B."/>
            <person name="Kuo A."/>
            <person name="Liang C."/>
            <person name="Lipzen A."/>
            <person name="Lutzoni F."/>
            <person name="Magnuson J."/>
            <person name="Mondo S."/>
            <person name="Nolan M."/>
            <person name="Ohm R."/>
            <person name="Pangilinan J."/>
            <person name="Park H.-J."/>
            <person name="Ramirez L."/>
            <person name="Alfaro M."/>
            <person name="Sun H."/>
            <person name="Tritt A."/>
            <person name="Yoshinaga Y."/>
            <person name="Zwiers L.-H."/>
            <person name="Turgeon B."/>
            <person name="Goodwin S."/>
            <person name="Spatafora J."/>
            <person name="Crous P."/>
            <person name="Grigoriev I."/>
        </authorList>
    </citation>
    <scope>NUCLEOTIDE SEQUENCE</scope>
    <source>
        <strain evidence="2">CBS 122681</strain>
    </source>
</reference>
<accession>A0A6A6TT62</accession>
<feature type="region of interest" description="Disordered" evidence="1">
    <location>
        <begin position="1"/>
        <end position="184"/>
    </location>
</feature>